<dbReference type="InterPro" id="IPR023214">
    <property type="entry name" value="HAD_sf"/>
</dbReference>
<dbReference type="AlphaFoldDB" id="A0AAN7U0A5"/>
<dbReference type="SFLD" id="SFLDS00003">
    <property type="entry name" value="Haloacid_Dehalogenase"/>
    <property type="match status" value="1"/>
</dbReference>
<dbReference type="CDD" id="cd01427">
    <property type="entry name" value="HAD_like"/>
    <property type="match status" value="1"/>
</dbReference>
<dbReference type="Pfam" id="PF00702">
    <property type="entry name" value="Hydrolase"/>
    <property type="match status" value="1"/>
</dbReference>
<gene>
    <name evidence="1" type="ORF">RB653_006879</name>
</gene>
<dbReference type="Proteomes" id="UP001344447">
    <property type="component" value="Unassembled WGS sequence"/>
</dbReference>
<dbReference type="PROSITE" id="PS01228">
    <property type="entry name" value="COF_1"/>
    <property type="match status" value="1"/>
</dbReference>
<evidence type="ECO:0000313" key="2">
    <source>
        <dbReference type="Proteomes" id="UP001344447"/>
    </source>
</evidence>
<keyword evidence="2" id="KW-1185">Reference proteome</keyword>
<sequence>MINYNKLKKVRAIIFDLDGTLLTGTDFKLLKKELNLQDKVDVLQVINSYSNEDRERANRIIYEFELKARNQIKLQDNVEELLEFLENNNIPKAIHSRNSLENIRHFVDIRLSKPYTFHHLVGREIEPPKPNPSGSFDILRVFNESFSLQNQPIIKPEEILFVGDSIDDIHTSNNFGSISMLLLNDHNKHHSESADYSISNLIELIEILNLSLKNNNESDNNKIISNFSN</sequence>
<protein>
    <submittedName>
        <fullName evidence="1">Uncharacterized protein</fullName>
    </submittedName>
</protein>
<dbReference type="PANTHER" id="PTHR43885:SF1">
    <property type="entry name" value="SUPERFAMILY HYDROLASE, PUTATIVE (AFU_ORTHOLOGUE AFUA_4G13290)-RELATED"/>
    <property type="match status" value="1"/>
</dbReference>
<proteinExistence type="predicted"/>
<dbReference type="Gene3D" id="1.10.260.80">
    <property type="match status" value="1"/>
</dbReference>
<organism evidence="1 2">
    <name type="scientific">Dictyostelium firmibasis</name>
    <dbReference type="NCBI Taxonomy" id="79012"/>
    <lineage>
        <taxon>Eukaryota</taxon>
        <taxon>Amoebozoa</taxon>
        <taxon>Evosea</taxon>
        <taxon>Eumycetozoa</taxon>
        <taxon>Dictyostelia</taxon>
        <taxon>Dictyosteliales</taxon>
        <taxon>Dictyosteliaceae</taxon>
        <taxon>Dictyostelium</taxon>
    </lineage>
</organism>
<evidence type="ECO:0000313" key="1">
    <source>
        <dbReference type="EMBL" id="KAK5575745.1"/>
    </source>
</evidence>
<dbReference type="EMBL" id="JAVFKY010000005">
    <property type="protein sequence ID" value="KAK5575745.1"/>
    <property type="molecule type" value="Genomic_DNA"/>
</dbReference>
<dbReference type="SUPFAM" id="SSF56784">
    <property type="entry name" value="HAD-like"/>
    <property type="match status" value="1"/>
</dbReference>
<reference evidence="1 2" key="1">
    <citation type="submission" date="2023-11" db="EMBL/GenBank/DDBJ databases">
        <title>Dfirmibasis_genome.</title>
        <authorList>
            <person name="Edelbroek B."/>
            <person name="Kjellin J."/>
            <person name="Jerlstrom-Hultqvist J."/>
            <person name="Soderbom F."/>
        </authorList>
    </citation>
    <scope>NUCLEOTIDE SEQUENCE [LARGE SCALE GENOMIC DNA]</scope>
    <source>
        <strain evidence="1 2">TNS-C-14</strain>
    </source>
</reference>
<dbReference type="PANTHER" id="PTHR43885">
    <property type="entry name" value="HALOACID DEHALOGENASE-LIKE HYDROLASE"/>
    <property type="match status" value="1"/>
</dbReference>
<dbReference type="SFLD" id="SFLDG01129">
    <property type="entry name" value="C1.5:_HAD__Beta-PGM__Phosphata"/>
    <property type="match status" value="1"/>
</dbReference>
<comment type="caution">
    <text evidence="1">The sequence shown here is derived from an EMBL/GenBank/DDBJ whole genome shotgun (WGS) entry which is preliminary data.</text>
</comment>
<accession>A0AAN7U0A5</accession>
<dbReference type="Gene3D" id="3.40.50.1000">
    <property type="entry name" value="HAD superfamily/HAD-like"/>
    <property type="match status" value="1"/>
</dbReference>
<name>A0AAN7U0A5_9MYCE</name>
<dbReference type="InterPro" id="IPR036412">
    <property type="entry name" value="HAD-like_sf"/>
</dbReference>